<keyword evidence="3" id="KW-0969">Cilium</keyword>
<dbReference type="InterPro" id="IPR038610">
    <property type="entry name" value="FliK-like_C_sf"/>
</dbReference>
<keyword evidence="4" id="KW-1185">Reference proteome</keyword>
<evidence type="ECO:0000256" key="1">
    <source>
        <dbReference type="SAM" id="MobiDB-lite"/>
    </source>
</evidence>
<feature type="domain" description="Flagellar hook-length control protein-like C-terminal" evidence="2">
    <location>
        <begin position="413"/>
        <end position="488"/>
    </location>
</feature>
<feature type="compositionally biased region" description="Low complexity" evidence="1">
    <location>
        <begin position="268"/>
        <end position="280"/>
    </location>
</feature>
<sequence length="507" mass="53393">MSEPVGLPPSGAGSSAPVVGTRAQAAVLNELAGRLQAGMRVEIIPTRSIGPNLIEAQLRPLAGSATWTQGVRVQLTAALPTNALQAVTGGGSAPGTSPTLRAEVVATGPTLILKILAPAEGSPSTPGSNPTVLAGAREWLGQQFRQHWPESRPLAATLENITARLAKEIGTDAVAVPKTVTPLPAPNANETLSHLQIRQAVATLIDQLASAAELTDPERLSTAVSRSGLWMEALLAQAALDPAQSSELKLDLKAQLLTLAQQIRVQAARPPSVPPAAAQPTSGHRADAPTPQPPPASQAGARTEGSGASTGAEPRAGATPEASESRFSRVAAPESGSSPKSGNEPPEETRAVEQNNQRTASLARDVEGMLKQVVTKQLQSLDSPAGQTQWLLELPFRTPTGLQALEADIRREQAREGDEHETWSMRLRLDLPKLGPLHILLTLRNERLNASLQAGDPDGAEQIKRHLGDLRTRLEAREIEVASLHAGHRPLSQPAPPFDDPLVREQA</sequence>
<comment type="caution">
    <text evidence="3">The sequence shown here is derived from an EMBL/GenBank/DDBJ whole genome shotgun (WGS) entry which is preliminary data.</text>
</comment>
<proteinExistence type="predicted"/>
<organism evidence="3 4">
    <name type="scientific">Allochromatium humboldtianum</name>
    <dbReference type="NCBI Taxonomy" id="504901"/>
    <lineage>
        <taxon>Bacteria</taxon>
        <taxon>Pseudomonadati</taxon>
        <taxon>Pseudomonadota</taxon>
        <taxon>Gammaproteobacteria</taxon>
        <taxon>Chromatiales</taxon>
        <taxon>Chromatiaceae</taxon>
        <taxon>Allochromatium</taxon>
    </lineage>
</organism>
<dbReference type="Proteomes" id="UP000592294">
    <property type="component" value="Unassembled WGS sequence"/>
</dbReference>
<keyword evidence="3" id="KW-0966">Cell projection</keyword>
<dbReference type="RefSeq" id="WP_176977582.1">
    <property type="nucleotide sequence ID" value="NZ_JABZEO010000013.1"/>
</dbReference>
<dbReference type="EMBL" id="JABZEO010000013">
    <property type="protein sequence ID" value="NVZ10850.1"/>
    <property type="molecule type" value="Genomic_DNA"/>
</dbReference>
<evidence type="ECO:0000259" key="2">
    <source>
        <dbReference type="Pfam" id="PF02120"/>
    </source>
</evidence>
<protein>
    <submittedName>
        <fullName evidence="3">Flagellar hook-length control protein FliK</fullName>
    </submittedName>
</protein>
<accession>A0A850RIX9</accession>
<keyword evidence="3" id="KW-0282">Flagellum</keyword>
<gene>
    <name evidence="3" type="ORF">HW932_16425</name>
</gene>
<dbReference type="AlphaFoldDB" id="A0A850RIX9"/>
<dbReference type="CDD" id="cd17470">
    <property type="entry name" value="T3SS_Flik_C"/>
    <property type="match status" value="1"/>
</dbReference>
<name>A0A850RIX9_9GAMM</name>
<feature type="region of interest" description="Disordered" evidence="1">
    <location>
        <begin position="484"/>
        <end position="507"/>
    </location>
</feature>
<dbReference type="InterPro" id="IPR021136">
    <property type="entry name" value="Flagellar_hook_control-like_C"/>
</dbReference>
<reference evidence="3 4" key="1">
    <citation type="submission" date="2020-06" db="EMBL/GenBank/DDBJ databases">
        <title>Whole-genome sequence of Allochromatium humboldtianum DSM 21881, type strain.</title>
        <authorList>
            <person name="Kyndt J.A."/>
            <person name="Meyer T.E."/>
        </authorList>
    </citation>
    <scope>NUCLEOTIDE SEQUENCE [LARGE SCALE GENOMIC DNA]</scope>
    <source>
        <strain evidence="3 4">DSM 21881</strain>
    </source>
</reference>
<dbReference type="Gene3D" id="3.30.750.140">
    <property type="match status" value="1"/>
</dbReference>
<evidence type="ECO:0000313" key="3">
    <source>
        <dbReference type="EMBL" id="NVZ10850.1"/>
    </source>
</evidence>
<feature type="region of interest" description="Disordered" evidence="1">
    <location>
        <begin position="268"/>
        <end position="358"/>
    </location>
</feature>
<dbReference type="Pfam" id="PF02120">
    <property type="entry name" value="Flg_hook"/>
    <property type="match status" value="1"/>
</dbReference>
<evidence type="ECO:0000313" key="4">
    <source>
        <dbReference type="Proteomes" id="UP000592294"/>
    </source>
</evidence>